<dbReference type="SUPFAM" id="SSF81383">
    <property type="entry name" value="F-box domain"/>
    <property type="match status" value="1"/>
</dbReference>
<evidence type="ECO:0000259" key="2">
    <source>
        <dbReference type="PROSITE" id="PS50181"/>
    </source>
</evidence>
<evidence type="ECO:0000313" key="3">
    <source>
        <dbReference type="EMBL" id="KAF7271814.1"/>
    </source>
</evidence>
<dbReference type="Proteomes" id="UP000625711">
    <property type="component" value="Unassembled WGS sequence"/>
</dbReference>
<dbReference type="AlphaFoldDB" id="A0A834MBI3"/>
<feature type="region of interest" description="Disordered" evidence="1">
    <location>
        <begin position="428"/>
        <end position="546"/>
    </location>
</feature>
<evidence type="ECO:0000313" key="4">
    <source>
        <dbReference type="Proteomes" id="UP000625711"/>
    </source>
</evidence>
<dbReference type="SUPFAM" id="SSF52047">
    <property type="entry name" value="RNI-like"/>
    <property type="match status" value="1"/>
</dbReference>
<gene>
    <name evidence="3" type="ORF">GWI33_015359</name>
</gene>
<dbReference type="Pfam" id="PF12937">
    <property type="entry name" value="F-box-like"/>
    <property type="match status" value="1"/>
</dbReference>
<feature type="compositionally biased region" description="Low complexity" evidence="1">
    <location>
        <begin position="431"/>
        <end position="444"/>
    </location>
</feature>
<feature type="compositionally biased region" description="Polar residues" evidence="1">
    <location>
        <begin position="524"/>
        <end position="535"/>
    </location>
</feature>
<accession>A0A834MBI3</accession>
<organism evidence="3 4">
    <name type="scientific">Rhynchophorus ferrugineus</name>
    <name type="common">Red palm weevil</name>
    <name type="synonym">Curculio ferrugineus</name>
    <dbReference type="NCBI Taxonomy" id="354439"/>
    <lineage>
        <taxon>Eukaryota</taxon>
        <taxon>Metazoa</taxon>
        <taxon>Ecdysozoa</taxon>
        <taxon>Arthropoda</taxon>
        <taxon>Hexapoda</taxon>
        <taxon>Insecta</taxon>
        <taxon>Pterygota</taxon>
        <taxon>Neoptera</taxon>
        <taxon>Endopterygota</taxon>
        <taxon>Coleoptera</taxon>
        <taxon>Polyphaga</taxon>
        <taxon>Cucujiformia</taxon>
        <taxon>Curculionidae</taxon>
        <taxon>Dryophthorinae</taxon>
        <taxon>Rhynchophorus</taxon>
    </lineage>
</organism>
<proteinExistence type="predicted"/>
<name>A0A834MBI3_RHYFE</name>
<dbReference type="InterPro" id="IPR032675">
    <property type="entry name" value="LRR_dom_sf"/>
</dbReference>
<keyword evidence="4" id="KW-1185">Reference proteome</keyword>
<feature type="compositionally biased region" description="Basic and acidic residues" evidence="1">
    <location>
        <begin position="514"/>
        <end position="523"/>
    </location>
</feature>
<reference evidence="3" key="1">
    <citation type="submission" date="2020-08" db="EMBL/GenBank/DDBJ databases">
        <title>Genome sequencing and assembly of the red palm weevil Rhynchophorus ferrugineus.</title>
        <authorList>
            <person name="Dias G.B."/>
            <person name="Bergman C.M."/>
            <person name="Manee M."/>
        </authorList>
    </citation>
    <scope>NUCLEOTIDE SEQUENCE</scope>
    <source>
        <strain evidence="3">AA-2017</strain>
        <tissue evidence="3">Whole larva</tissue>
    </source>
</reference>
<dbReference type="PROSITE" id="PS50181">
    <property type="entry name" value="FBOX"/>
    <property type="match status" value="1"/>
</dbReference>
<comment type="caution">
    <text evidence="3">The sequence shown here is derived from an EMBL/GenBank/DDBJ whole genome shotgun (WGS) entry which is preliminary data.</text>
</comment>
<dbReference type="InterPro" id="IPR001810">
    <property type="entry name" value="F-box_dom"/>
</dbReference>
<dbReference type="Gene3D" id="1.20.1280.50">
    <property type="match status" value="1"/>
</dbReference>
<sequence length="660" mass="76044">MYGDGDFCRILQLSDCTMIYLLSFLDSTSLFNLSRTCLYFKNIIEDPRLWQYIDARSEPNSTKKVEYICERVCEKTTTLLLKAESKYNGNVPEKYFSSWMDLENLLVLSLENQRFDGKHFCLLKFPKSLRELSLRKSHIKNGGLFFHSSCNRMRNLKVLILDECNWVDSNFLISVAKYENLEVLSLVKCQKLHFNVMPYLSVAKHGFKRLKVIDTRYNTIGNEVLRTFNSHPPLLALYCQSMRSYELDKDKPLLENVVMKIRNQHILHENIIKNESLEQFLHFIGGSYEELPKTELYQDPYGKCTCGYRENLNRERASLKRSPTLHMQVDDFFDLRPLLQKVMCRKHMGELNKLPQCSNIVDVDFNVSPSDSSHSDSDSDDDTNCCMFGMENKKQIIVLKVRETDEQGNMPAPEVLDISEYVRFSRRNKTNGNSENDNSSSSPENPQPGPSRLQSDDVIRSPGPSTSCKRKTSEQSSGINQKKHKTADGSARVSDESDASDDESDQRAMGDAQAKNEDTKTDRNSSNSQRANQLPPNRPSIAIHRNNGVVVIRPQRYPRPYQLPQENPIFVDIFGPRLRNPYVQVYERKRQKVNLRRLSLRGYRQISDVALDFLKTINLDLLDVTYTGVTKEAILDFLSSNPNCRVVHEDFCVCKPHIPC</sequence>
<dbReference type="InterPro" id="IPR036047">
    <property type="entry name" value="F-box-like_dom_sf"/>
</dbReference>
<dbReference type="Gene3D" id="3.80.10.10">
    <property type="entry name" value="Ribonuclease Inhibitor"/>
    <property type="match status" value="1"/>
</dbReference>
<dbReference type="EMBL" id="JAACXV010013890">
    <property type="protein sequence ID" value="KAF7271814.1"/>
    <property type="molecule type" value="Genomic_DNA"/>
</dbReference>
<feature type="domain" description="F-box" evidence="2">
    <location>
        <begin position="7"/>
        <end position="53"/>
    </location>
</feature>
<evidence type="ECO:0000256" key="1">
    <source>
        <dbReference type="SAM" id="MobiDB-lite"/>
    </source>
</evidence>
<dbReference type="OrthoDB" id="9856535at2759"/>
<protein>
    <recommendedName>
        <fullName evidence="2">F-box domain-containing protein</fullName>
    </recommendedName>
</protein>